<dbReference type="GO" id="GO:0005980">
    <property type="term" value="P:glycogen catabolic process"/>
    <property type="evidence" value="ECO:0007669"/>
    <property type="project" value="InterPro"/>
</dbReference>
<dbReference type="InterPro" id="IPR011837">
    <property type="entry name" value="Glycogen_debranch_GlgX"/>
</dbReference>
<dbReference type="SUPFAM" id="SSF51445">
    <property type="entry name" value="(Trans)glycosidases"/>
    <property type="match status" value="1"/>
</dbReference>
<evidence type="ECO:0000256" key="1">
    <source>
        <dbReference type="ARBA" id="ARBA00008061"/>
    </source>
</evidence>
<dbReference type="RefSeq" id="WP_406619948.1">
    <property type="nucleotide sequence ID" value="NZ_CP071868.1"/>
</dbReference>
<dbReference type="InterPro" id="IPR014756">
    <property type="entry name" value="Ig_E-set"/>
</dbReference>
<dbReference type="GO" id="GO:0004135">
    <property type="term" value="F:amylo-alpha-1,6-glucosidase activity"/>
    <property type="evidence" value="ECO:0007669"/>
    <property type="project" value="InterPro"/>
</dbReference>
<dbReference type="CDD" id="cd02856">
    <property type="entry name" value="E_set_GDE_Isoamylase_N"/>
    <property type="match status" value="1"/>
</dbReference>
<dbReference type="InterPro" id="IPR013780">
    <property type="entry name" value="Glyco_hydro_b"/>
</dbReference>
<feature type="region of interest" description="Disordered" evidence="4">
    <location>
        <begin position="503"/>
        <end position="526"/>
    </location>
</feature>
<protein>
    <submittedName>
        <fullName evidence="6">Glycogen debranching protein GlgX</fullName>
    </submittedName>
</protein>
<dbReference type="Gene3D" id="3.20.20.80">
    <property type="entry name" value="Glycosidases"/>
    <property type="match status" value="1"/>
</dbReference>
<keyword evidence="3" id="KW-0326">Glycosidase</keyword>
<dbReference type="InterPro" id="IPR006047">
    <property type="entry name" value="GH13_cat_dom"/>
</dbReference>
<feature type="compositionally biased region" description="Basic and acidic residues" evidence="4">
    <location>
        <begin position="503"/>
        <end position="524"/>
    </location>
</feature>
<feature type="domain" description="Glycosyl hydrolase family 13 catalytic" evidence="5">
    <location>
        <begin position="174"/>
        <end position="609"/>
    </location>
</feature>
<sequence>MFWVNAPVSPPRAIRIPPFGARLTADGIDVAVLASHATGVEVCLLDLDPSEPTGWRERRVALAGPSYGVWHAHVPGVRAGQHYGFRAHGDWDPASGLRHNPAKLLVDPYARGLVGDLSYGPETYGHVVAAGGVGDAWGPADPRDSRAHVPHSVVVDTSYGGSPVTHPEIPWRDTVVYEAHVRGLTQALPGVPAELRGTYAGLAHPATVSHLLSLGVTTLELLPIQAFTSEPHLIDKHLTNYWGYNTLGFFAPHAAYATEASRLGGPGAVLAEVKGSVQLLHEAGIEVVLDVVYNHTCEGGDGGQQLSWRGLDNAVYYLHDGGTPARFADVTGCGNSLDFRRPRVIQLALDSLRYWAQEVGVDGFRFDLAVTLGRGVTGFDPDHPFLVALQTDPTLAGLKLIAEPWDLGPGGWRTGAFPPPFAEWNDRYRNAIRSFWLSDPGQAAHGRAGHGVAELATRLAGSVDLFGHSDPALMRGPVASMNFVTSHDGFTMADLVAYEHKHNGANGEDGRDGTDDNRSWDHGVEGPVPAGSVGMEIVPLRRRSIRNLMATLLLSAGTPMISAGDEIGRTQHGNNNAYCQDNEISWLDWDVTGWRHDLLATTRYLLLLRRENPALRPGAFFRGAPLVAGERADLAWYDVGGKPLDHDRWHDPAVRTLQMLRSVPADAAGPAQSAVLVVINGALDVVDVALADDRPTEWELAWDSTWEEPGERAAAAIGGGLHAASGAIASLEALSLRVYLAR</sequence>
<evidence type="ECO:0000313" key="6">
    <source>
        <dbReference type="EMBL" id="QTE28724.1"/>
    </source>
</evidence>
<reference evidence="6" key="1">
    <citation type="submission" date="2021-03" db="EMBL/GenBank/DDBJ databases">
        <title>Pengzhenrongella sicca gen. nov., sp. nov., a new member of suborder Micrococcineae isolated from High-Arctic tundra soil.</title>
        <authorList>
            <person name="Peng F."/>
        </authorList>
    </citation>
    <scope>NUCLEOTIDE SEQUENCE</scope>
    <source>
        <strain evidence="6">LRZ-2</strain>
    </source>
</reference>
<dbReference type="Gene3D" id="2.60.40.10">
    <property type="entry name" value="Immunoglobulins"/>
    <property type="match status" value="1"/>
</dbReference>
<evidence type="ECO:0000256" key="2">
    <source>
        <dbReference type="ARBA" id="ARBA00022801"/>
    </source>
</evidence>
<gene>
    <name evidence="6" type="primary">glgX</name>
    <name evidence="6" type="ORF">J4E96_15430</name>
</gene>
<dbReference type="CDD" id="cd11326">
    <property type="entry name" value="AmyAc_Glg_debranch"/>
    <property type="match status" value="1"/>
</dbReference>
<dbReference type="PANTHER" id="PTHR43002">
    <property type="entry name" value="GLYCOGEN DEBRANCHING ENZYME"/>
    <property type="match status" value="1"/>
</dbReference>
<dbReference type="SUPFAM" id="SSF81296">
    <property type="entry name" value="E set domains"/>
    <property type="match status" value="1"/>
</dbReference>
<evidence type="ECO:0000256" key="4">
    <source>
        <dbReference type="SAM" id="MobiDB-lite"/>
    </source>
</evidence>
<dbReference type="InterPro" id="IPR004193">
    <property type="entry name" value="Glyco_hydro_13_N"/>
</dbReference>
<dbReference type="NCBIfam" id="TIGR02100">
    <property type="entry name" value="glgX_debranch"/>
    <property type="match status" value="1"/>
</dbReference>
<name>A0A8A4ZA49_9MICO</name>
<dbReference type="KEGG" id="psic:J4E96_15430"/>
<proteinExistence type="inferred from homology"/>
<dbReference type="SUPFAM" id="SSF51011">
    <property type="entry name" value="Glycosyl hydrolase domain"/>
    <property type="match status" value="1"/>
</dbReference>
<dbReference type="EMBL" id="CP071868">
    <property type="protein sequence ID" value="QTE28724.1"/>
    <property type="molecule type" value="Genomic_DNA"/>
</dbReference>
<dbReference type="InterPro" id="IPR017853">
    <property type="entry name" value="GH"/>
</dbReference>
<comment type="similarity">
    <text evidence="1">Belongs to the glycosyl hydrolase 13 family.</text>
</comment>
<dbReference type="InterPro" id="IPR044505">
    <property type="entry name" value="GlgX_Isoamylase_N_E_set"/>
</dbReference>
<evidence type="ECO:0000313" key="7">
    <source>
        <dbReference type="Proteomes" id="UP000663937"/>
    </source>
</evidence>
<accession>A0A8A4ZA49</accession>
<evidence type="ECO:0000256" key="3">
    <source>
        <dbReference type="ARBA" id="ARBA00023295"/>
    </source>
</evidence>
<keyword evidence="7" id="KW-1185">Reference proteome</keyword>
<keyword evidence="2" id="KW-0378">Hydrolase</keyword>
<dbReference type="Pfam" id="PF02922">
    <property type="entry name" value="CBM_48"/>
    <property type="match status" value="1"/>
</dbReference>
<dbReference type="Gene3D" id="2.60.40.1180">
    <property type="entry name" value="Golgi alpha-mannosidase II"/>
    <property type="match status" value="1"/>
</dbReference>
<dbReference type="AlphaFoldDB" id="A0A8A4ZA49"/>
<dbReference type="SMART" id="SM00642">
    <property type="entry name" value="Aamy"/>
    <property type="match status" value="1"/>
</dbReference>
<dbReference type="Proteomes" id="UP000663937">
    <property type="component" value="Chromosome"/>
</dbReference>
<evidence type="ECO:0000259" key="5">
    <source>
        <dbReference type="SMART" id="SM00642"/>
    </source>
</evidence>
<organism evidence="6 7">
    <name type="scientific">Pengzhenrongella sicca</name>
    <dbReference type="NCBI Taxonomy" id="2819238"/>
    <lineage>
        <taxon>Bacteria</taxon>
        <taxon>Bacillati</taxon>
        <taxon>Actinomycetota</taxon>
        <taxon>Actinomycetes</taxon>
        <taxon>Micrococcales</taxon>
        <taxon>Pengzhenrongella</taxon>
    </lineage>
</organism>
<dbReference type="InterPro" id="IPR013783">
    <property type="entry name" value="Ig-like_fold"/>
</dbReference>